<dbReference type="GO" id="GO:0005840">
    <property type="term" value="C:ribosome"/>
    <property type="evidence" value="ECO:0007669"/>
    <property type="project" value="UniProtKB-KW"/>
</dbReference>
<dbReference type="AlphaFoldDB" id="A0A1I2VFT7"/>
<dbReference type="InterPro" id="IPR014722">
    <property type="entry name" value="Rib_uL2_dom2"/>
</dbReference>
<dbReference type="SUPFAM" id="SSF50104">
    <property type="entry name" value="Translation proteins SH3-like domain"/>
    <property type="match status" value="1"/>
</dbReference>
<dbReference type="Proteomes" id="UP000198623">
    <property type="component" value="Unassembled WGS sequence"/>
</dbReference>
<dbReference type="CDD" id="cd06089">
    <property type="entry name" value="KOW_RPL26"/>
    <property type="match status" value="1"/>
</dbReference>
<dbReference type="InterPro" id="IPR005824">
    <property type="entry name" value="KOW"/>
</dbReference>
<dbReference type="Gene3D" id="2.30.30.30">
    <property type="match status" value="1"/>
</dbReference>
<comment type="subunit">
    <text evidence="8">Part of the 50S ribosomal subunit.</text>
</comment>
<evidence type="ECO:0000259" key="10">
    <source>
        <dbReference type="SMART" id="SM00739"/>
    </source>
</evidence>
<organism evidence="11 12">
    <name type="scientific">Neptunomonas qingdaonensis</name>
    <dbReference type="NCBI Taxonomy" id="1045558"/>
    <lineage>
        <taxon>Bacteria</taxon>
        <taxon>Pseudomonadati</taxon>
        <taxon>Pseudomonadota</taxon>
        <taxon>Gammaproteobacteria</taxon>
        <taxon>Oceanospirillales</taxon>
        <taxon>Oceanospirillaceae</taxon>
        <taxon>Neptunomonas</taxon>
    </lineage>
</organism>
<dbReference type="HAMAP" id="MF_01326_B">
    <property type="entry name" value="Ribosomal_uL24_B"/>
    <property type="match status" value="1"/>
</dbReference>
<evidence type="ECO:0000256" key="2">
    <source>
        <dbReference type="ARBA" id="ARBA00022730"/>
    </source>
</evidence>
<comment type="similarity">
    <text evidence="1 8 9">Belongs to the universal ribosomal protein uL24 family.</text>
</comment>
<evidence type="ECO:0000313" key="11">
    <source>
        <dbReference type="EMBL" id="SFG88168.1"/>
    </source>
</evidence>
<protein>
    <recommendedName>
        <fullName evidence="6 8">Large ribosomal subunit protein uL24</fullName>
    </recommendedName>
</protein>
<dbReference type="GO" id="GO:1990904">
    <property type="term" value="C:ribonucleoprotein complex"/>
    <property type="evidence" value="ECO:0007669"/>
    <property type="project" value="UniProtKB-KW"/>
</dbReference>
<comment type="function">
    <text evidence="7 8">One of the proteins that surrounds the polypeptide exit tunnel on the outside of the subunit.</text>
</comment>
<evidence type="ECO:0000256" key="5">
    <source>
        <dbReference type="ARBA" id="ARBA00023274"/>
    </source>
</evidence>
<dbReference type="GO" id="GO:0006412">
    <property type="term" value="P:translation"/>
    <property type="evidence" value="ECO:0007669"/>
    <property type="project" value="UniProtKB-UniRule"/>
</dbReference>
<name>A0A1I2VFT7_9GAMM</name>
<accession>A0A1I2VFT7</accession>
<dbReference type="Pfam" id="PF17136">
    <property type="entry name" value="ribosomal_L24"/>
    <property type="match status" value="1"/>
</dbReference>
<dbReference type="GO" id="GO:0019843">
    <property type="term" value="F:rRNA binding"/>
    <property type="evidence" value="ECO:0007669"/>
    <property type="project" value="UniProtKB-UniRule"/>
</dbReference>
<dbReference type="OrthoDB" id="9807419at2"/>
<dbReference type="InterPro" id="IPR008991">
    <property type="entry name" value="Translation_prot_SH3-like_sf"/>
</dbReference>
<dbReference type="FunFam" id="2.30.30.30:FF:000004">
    <property type="entry name" value="50S ribosomal protein L24"/>
    <property type="match status" value="1"/>
</dbReference>
<evidence type="ECO:0000256" key="6">
    <source>
        <dbReference type="ARBA" id="ARBA00035206"/>
    </source>
</evidence>
<dbReference type="GO" id="GO:0003735">
    <property type="term" value="F:structural constituent of ribosome"/>
    <property type="evidence" value="ECO:0007669"/>
    <property type="project" value="InterPro"/>
</dbReference>
<proteinExistence type="inferred from homology"/>
<comment type="function">
    <text evidence="8">One of two assembly initiator proteins, it binds directly to the 5'-end of the 23S rRNA, where it nucleates assembly of the 50S subunit.</text>
</comment>
<dbReference type="InterPro" id="IPR057264">
    <property type="entry name" value="Ribosomal_uL24_C"/>
</dbReference>
<sequence length="107" mass="11478">MRKIKRDDEVVVIAGKDKGKRGKVLRVLKDDRLIISGINMIKKSTKPNPQLGKPGGIVEKEAGIATSNVAIFNSATGKGDRVGFKVLEDGTKVRFFKSNGEIVGGGK</sequence>
<gene>
    <name evidence="8" type="primary">rplX</name>
    <name evidence="11" type="ORF">SAMN05216175_11714</name>
</gene>
<evidence type="ECO:0000256" key="1">
    <source>
        <dbReference type="ARBA" id="ARBA00010618"/>
    </source>
</evidence>
<dbReference type="STRING" id="1045558.SAMN05216175_11714"/>
<dbReference type="InterPro" id="IPR003256">
    <property type="entry name" value="Ribosomal_uL24"/>
</dbReference>
<keyword evidence="3 8" id="KW-0694">RNA-binding</keyword>
<dbReference type="Pfam" id="PF00467">
    <property type="entry name" value="KOW"/>
    <property type="match status" value="1"/>
</dbReference>
<evidence type="ECO:0000313" key="12">
    <source>
        <dbReference type="Proteomes" id="UP000198623"/>
    </source>
</evidence>
<evidence type="ECO:0000256" key="4">
    <source>
        <dbReference type="ARBA" id="ARBA00022980"/>
    </source>
</evidence>
<evidence type="ECO:0000256" key="3">
    <source>
        <dbReference type="ARBA" id="ARBA00022884"/>
    </source>
</evidence>
<evidence type="ECO:0000256" key="9">
    <source>
        <dbReference type="RuleBase" id="RU003477"/>
    </source>
</evidence>
<dbReference type="RefSeq" id="WP_090730199.1">
    <property type="nucleotide sequence ID" value="NZ_FOOU01000017.1"/>
</dbReference>
<dbReference type="EMBL" id="FOOU01000017">
    <property type="protein sequence ID" value="SFG88168.1"/>
    <property type="molecule type" value="Genomic_DNA"/>
</dbReference>
<evidence type="ECO:0000256" key="8">
    <source>
        <dbReference type="HAMAP-Rule" id="MF_01326"/>
    </source>
</evidence>
<dbReference type="InterPro" id="IPR041988">
    <property type="entry name" value="Ribosomal_uL24_KOW"/>
</dbReference>
<keyword evidence="5 8" id="KW-0687">Ribonucleoprotein</keyword>
<keyword evidence="12" id="KW-1185">Reference proteome</keyword>
<dbReference type="NCBIfam" id="TIGR01079">
    <property type="entry name" value="rplX_bact"/>
    <property type="match status" value="1"/>
</dbReference>
<dbReference type="PANTHER" id="PTHR12903">
    <property type="entry name" value="MITOCHONDRIAL RIBOSOMAL PROTEIN L24"/>
    <property type="match status" value="1"/>
</dbReference>
<keyword evidence="4 8" id="KW-0689">Ribosomal protein</keyword>
<reference evidence="12" key="1">
    <citation type="submission" date="2016-10" db="EMBL/GenBank/DDBJ databases">
        <authorList>
            <person name="Varghese N."/>
            <person name="Submissions S."/>
        </authorList>
    </citation>
    <scope>NUCLEOTIDE SEQUENCE [LARGE SCALE GENOMIC DNA]</scope>
    <source>
        <strain evidence="12">CGMCC 1.10971</strain>
    </source>
</reference>
<feature type="domain" description="KOW" evidence="10">
    <location>
        <begin position="3"/>
        <end position="30"/>
    </location>
</feature>
<dbReference type="SMART" id="SM00739">
    <property type="entry name" value="KOW"/>
    <property type="match status" value="1"/>
</dbReference>
<dbReference type="PROSITE" id="PS01108">
    <property type="entry name" value="RIBOSOMAL_L24"/>
    <property type="match status" value="1"/>
</dbReference>
<keyword evidence="2 8" id="KW-0699">rRNA-binding</keyword>
<dbReference type="InterPro" id="IPR005825">
    <property type="entry name" value="Ribosomal_uL24_CS"/>
</dbReference>
<evidence type="ECO:0000256" key="7">
    <source>
        <dbReference type="ARBA" id="ARBA00058688"/>
    </source>
</evidence>